<dbReference type="PROSITE" id="PS50893">
    <property type="entry name" value="ABC_TRANSPORTER_2"/>
    <property type="match status" value="1"/>
</dbReference>
<dbReference type="STRING" id="887898.HMPREF0551_0093"/>
<dbReference type="Pfam" id="PF00005">
    <property type="entry name" value="ABC_tran"/>
    <property type="match status" value="1"/>
</dbReference>
<keyword evidence="5" id="KW-0547">Nucleotide-binding</keyword>
<dbReference type="GO" id="GO:0005886">
    <property type="term" value="C:plasma membrane"/>
    <property type="evidence" value="ECO:0007669"/>
    <property type="project" value="UniProtKB-SubCell"/>
</dbReference>
<evidence type="ECO:0000256" key="10">
    <source>
        <dbReference type="SAM" id="Phobius"/>
    </source>
</evidence>
<dbReference type="SUPFAM" id="SSF90123">
    <property type="entry name" value="ABC transporter transmembrane region"/>
    <property type="match status" value="1"/>
</dbReference>
<protein>
    <submittedName>
        <fullName evidence="13">Thiol reductant ABC exporter, CydC subunit</fullName>
    </submittedName>
</protein>
<evidence type="ECO:0000256" key="3">
    <source>
        <dbReference type="ARBA" id="ARBA00022519"/>
    </source>
</evidence>
<evidence type="ECO:0000256" key="2">
    <source>
        <dbReference type="ARBA" id="ARBA00022475"/>
    </source>
</evidence>
<dbReference type="SMART" id="SM00382">
    <property type="entry name" value="AAA"/>
    <property type="match status" value="1"/>
</dbReference>
<dbReference type="GO" id="GO:0016887">
    <property type="term" value="F:ATP hydrolysis activity"/>
    <property type="evidence" value="ECO:0007669"/>
    <property type="project" value="InterPro"/>
</dbReference>
<comment type="subcellular location">
    <subcellularLocation>
        <location evidence="1">Cell membrane</location>
        <topology evidence="1">Multi-pass membrane protein</topology>
    </subcellularLocation>
</comment>
<dbReference type="PANTHER" id="PTHR24221">
    <property type="entry name" value="ATP-BINDING CASSETTE SUB-FAMILY B"/>
    <property type="match status" value="1"/>
</dbReference>
<dbReference type="InterPro" id="IPR039421">
    <property type="entry name" value="Type_1_exporter"/>
</dbReference>
<dbReference type="Gene3D" id="3.40.50.300">
    <property type="entry name" value="P-loop containing nucleotide triphosphate hydrolases"/>
    <property type="match status" value="1"/>
</dbReference>
<evidence type="ECO:0000256" key="5">
    <source>
        <dbReference type="ARBA" id="ARBA00022741"/>
    </source>
</evidence>
<evidence type="ECO:0000256" key="4">
    <source>
        <dbReference type="ARBA" id="ARBA00022692"/>
    </source>
</evidence>
<dbReference type="SUPFAM" id="SSF52540">
    <property type="entry name" value="P-loop containing nucleoside triphosphate hydrolases"/>
    <property type="match status" value="1"/>
</dbReference>
<reference evidence="13 14" key="1">
    <citation type="submission" date="2010-12" db="EMBL/GenBank/DDBJ databases">
        <authorList>
            <person name="Muzny D."/>
            <person name="Qin X."/>
            <person name="Deng J."/>
            <person name="Jiang H."/>
            <person name="Liu Y."/>
            <person name="Qu J."/>
            <person name="Song X.-Z."/>
            <person name="Zhang L."/>
            <person name="Thornton R."/>
            <person name="Coyle M."/>
            <person name="Francisco L."/>
            <person name="Jackson L."/>
            <person name="Javaid M."/>
            <person name="Korchina V."/>
            <person name="Kovar C."/>
            <person name="Mata R."/>
            <person name="Mathew T."/>
            <person name="Ngo R."/>
            <person name="Nguyen L."/>
            <person name="Nguyen N."/>
            <person name="Okwuonu G."/>
            <person name="Ongeri F."/>
            <person name="Pham C."/>
            <person name="Simmons D."/>
            <person name="Wilczek-Boney K."/>
            <person name="Hale W."/>
            <person name="Jakkamsetti A."/>
            <person name="Pham P."/>
            <person name="Ruth R."/>
            <person name="San Lucas F."/>
            <person name="Warren J."/>
            <person name="Zhang J."/>
            <person name="Zhao Z."/>
            <person name="Zhou C."/>
            <person name="Zhu D."/>
            <person name="Lee S."/>
            <person name="Bess C."/>
            <person name="Blankenburg K."/>
            <person name="Forbes L."/>
            <person name="Fu Q."/>
            <person name="Gubbala S."/>
            <person name="Hirani K."/>
            <person name="Jayaseelan J.C."/>
            <person name="Lara F."/>
            <person name="Munidasa M."/>
            <person name="Palculict T."/>
            <person name="Patil S."/>
            <person name="Pu L.-L."/>
            <person name="Saada N."/>
            <person name="Tang L."/>
            <person name="Weissenberger G."/>
            <person name="Zhu Y."/>
            <person name="Hemphill L."/>
            <person name="Shang Y."/>
            <person name="Youmans B."/>
            <person name="Ayvaz T."/>
            <person name="Ross M."/>
            <person name="Santibanez J."/>
            <person name="Aqrawi P."/>
            <person name="Gross S."/>
            <person name="Joshi V."/>
            <person name="Fowler G."/>
            <person name="Nazareth L."/>
            <person name="Reid J."/>
            <person name="Worley K."/>
            <person name="Petrosino J."/>
            <person name="Highlander S."/>
            <person name="Gibbs R."/>
        </authorList>
    </citation>
    <scope>NUCLEOTIDE SEQUENCE [LARGE SCALE GENOMIC DNA]</scope>
    <source>
        <strain evidence="13 14">ATCC 51599</strain>
    </source>
</reference>
<dbReference type="GO" id="GO:0045454">
    <property type="term" value="P:cell redox homeostasis"/>
    <property type="evidence" value="ECO:0007669"/>
    <property type="project" value="InterPro"/>
</dbReference>
<dbReference type="GO" id="GO:0034775">
    <property type="term" value="P:glutathione transmembrane transport"/>
    <property type="evidence" value="ECO:0007669"/>
    <property type="project" value="InterPro"/>
</dbReference>
<evidence type="ECO:0000259" key="11">
    <source>
        <dbReference type="PROSITE" id="PS50893"/>
    </source>
</evidence>
<dbReference type="Proteomes" id="UP000011021">
    <property type="component" value="Unassembled WGS sequence"/>
</dbReference>
<dbReference type="HOGENOM" id="CLU_000604_84_9_4"/>
<name>E7RUC7_9BURK</name>
<dbReference type="EMBL" id="AEQP01000001">
    <property type="protein sequence ID" value="EFV95910.1"/>
    <property type="molecule type" value="Genomic_DNA"/>
</dbReference>
<keyword evidence="14" id="KW-1185">Reference proteome</keyword>
<dbReference type="GO" id="GO:0005524">
    <property type="term" value="F:ATP binding"/>
    <property type="evidence" value="ECO:0007669"/>
    <property type="project" value="UniProtKB-KW"/>
</dbReference>
<feature type="domain" description="ABC transmembrane type-1" evidence="12">
    <location>
        <begin position="48"/>
        <end position="327"/>
    </location>
</feature>
<evidence type="ECO:0000313" key="14">
    <source>
        <dbReference type="Proteomes" id="UP000011021"/>
    </source>
</evidence>
<dbReference type="InterPro" id="IPR017871">
    <property type="entry name" value="ABC_transporter-like_CS"/>
</dbReference>
<dbReference type="NCBIfam" id="TIGR02868">
    <property type="entry name" value="CydC"/>
    <property type="match status" value="1"/>
</dbReference>
<feature type="region of interest" description="Disordered" evidence="9">
    <location>
        <begin position="1"/>
        <end position="27"/>
    </location>
</feature>
<dbReference type="eggNOG" id="COG4987">
    <property type="taxonomic scope" value="Bacteria"/>
</dbReference>
<evidence type="ECO:0000256" key="6">
    <source>
        <dbReference type="ARBA" id="ARBA00022840"/>
    </source>
</evidence>
<dbReference type="PROSITE" id="PS00211">
    <property type="entry name" value="ABC_TRANSPORTER_1"/>
    <property type="match status" value="1"/>
</dbReference>
<dbReference type="InterPro" id="IPR003439">
    <property type="entry name" value="ABC_transporter-like_ATP-bd"/>
</dbReference>
<gene>
    <name evidence="13" type="primary">cydC</name>
    <name evidence="13" type="ORF">HMPREF0551_0093</name>
</gene>
<keyword evidence="8 10" id="KW-0472">Membrane</keyword>
<organism evidence="13 14">
    <name type="scientific">Lautropia mirabilis ATCC 51599</name>
    <dbReference type="NCBI Taxonomy" id="887898"/>
    <lineage>
        <taxon>Bacteria</taxon>
        <taxon>Pseudomonadati</taxon>
        <taxon>Pseudomonadota</taxon>
        <taxon>Betaproteobacteria</taxon>
        <taxon>Burkholderiales</taxon>
        <taxon>Burkholderiaceae</taxon>
        <taxon>Lautropia</taxon>
    </lineage>
</organism>
<feature type="transmembrane region" description="Helical" evidence="10">
    <location>
        <begin position="310"/>
        <end position="327"/>
    </location>
</feature>
<feature type="transmembrane region" description="Helical" evidence="10">
    <location>
        <begin position="48"/>
        <end position="71"/>
    </location>
</feature>
<feature type="domain" description="ABC transporter" evidence="11">
    <location>
        <begin position="365"/>
        <end position="584"/>
    </location>
</feature>
<dbReference type="InterPro" id="IPR011527">
    <property type="entry name" value="ABC1_TM_dom"/>
</dbReference>
<evidence type="ECO:0000313" key="13">
    <source>
        <dbReference type="EMBL" id="EFV95910.1"/>
    </source>
</evidence>
<dbReference type="AlphaFoldDB" id="E7RUC7"/>
<dbReference type="InterPro" id="IPR027417">
    <property type="entry name" value="P-loop_NTPase"/>
</dbReference>
<keyword evidence="7 10" id="KW-1133">Transmembrane helix</keyword>
<keyword evidence="3" id="KW-0997">Cell inner membrane</keyword>
<keyword evidence="4 10" id="KW-0812">Transmembrane</keyword>
<evidence type="ECO:0000256" key="7">
    <source>
        <dbReference type="ARBA" id="ARBA00022989"/>
    </source>
</evidence>
<sequence>MTGKDDPLTGKDAPVTERDSAAKDGMAHRSSLPALKAMCDGASTRMKWGAALAAVTVLAGMGLLGLSGWFITATAIAGLQPATALAFDVFAPSAGIRLLALGRTVSRYGERLVTHDATLAALAQLRERLFRGWAESTSIQDLLRRPARALFRLTTDLDALDAFYLRLLVPAAAALGATLLATVVVGVMSPWLGLALGGWMLIIGLAVIIVLARRSRRPATRRALLTERLRAQAVDLVSGQTELLMAGRLAAQRDTLRRTDERLARSDRRLQRLDAKAAAIHGVAGSLTLALVLLGVGLLAEQGQIGTPEAALALLIALTAMEPFAALRRGALESGRAWLAARRLSPHCAPTVQPPAQRPDTGCAIIVDDVSVRHPDSPVDALTALSLKLAAGERVAVVGPSGAGKSTLMALIAGERHPHTGRVLTQPGAWLNQRPDLFQDSLRDNLRLADPDADDAALWQALEAAGLADAIRRLQAGLDTRLGEGGLGLSAGQARRLALARLLLQKRPLWLLDEPTEGLDAATAADVLARLDTLGQGRAWLMAAHLRREAALADRLLVLRNGRLEGEFRRGSEGFEAALAALRPD</sequence>
<dbReference type="GO" id="GO:0140359">
    <property type="term" value="F:ABC-type transporter activity"/>
    <property type="evidence" value="ECO:0007669"/>
    <property type="project" value="InterPro"/>
</dbReference>
<proteinExistence type="predicted"/>
<dbReference type="Gene3D" id="1.20.1560.10">
    <property type="entry name" value="ABC transporter type 1, transmembrane domain"/>
    <property type="match status" value="1"/>
</dbReference>
<evidence type="ECO:0000256" key="8">
    <source>
        <dbReference type="ARBA" id="ARBA00023136"/>
    </source>
</evidence>
<dbReference type="InterPro" id="IPR014223">
    <property type="entry name" value="ABC_CydC/D"/>
</dbReference>
<keyword evidence="6" id="KW-0067">ATP-binding</keyword>
<evidence type="ECO:0000256" key="1">
    <source>
        <dbReference type="ARBA" id="ARBA00004651"/>
    </source>
</evidence>
<evidence type="ECO:0000256" key="9">
    <source>
        <dbReference type="SAM" id="MobiDB-lite"/>
    </source>
</evidence>
<dbReference type="PROSITE" id="PS50929">
    <property type="entry name" value="ABC_TM1F"/>
    <property type="match status" value="1"/>
</dbReference>
<feature type="transmembrane region" description="Helical" evidence="10">
    <location>
        <begin position="163"/>
        <end position="185"/>
    </location>
</feature>
<evidence type="ECO:0000259" key="12">
    <source>
        <dbReference type="PROSITE" id="PS50929"/>
    </source>
</evidence>
<keyword evidence="2" id="KW-1003">Cell membrane</keyword>
<dbReference type="PANTHER" id="PTHR24221:SF654">
    <property type="entry name" value="ATP-BINDING CASSETTE SUB-FAMILY B MEMBER 6"/>
    <property type="match status" value="1"/>
</dbReference>
<dbReference type="InterPro" id="IPR003593">
    <property type="entry name" value="AAA+_ATPase"/>
</dbReference>
<accession>E7RUC7</accession>
<feature type="transmembrane region" description="Helical" evidence="10">
    <location>
        <begin position="191"/>
        <end position="212"/>
    </location>
</feature>
<feature type="transmembrane region" description="Helical" evidence="10">
    <location>
        <begin position="278"/>
        <end position="298"/>
    </location>
</feature>
<comment type="caution">
    <text evidence="13">The sequence shown here is derived from an EMBL/GenBank/DDBJ whole genome shotgun (WGS) entry which is preliminary data.</text>
</comment>
<dbReference type="InterPro" id="IPR036640">
    <property type="entry name" value="ABC1_TM_sf"/>
</dbReference>